<dbReference type="AlphaFoldDB" id="A0A914WVZ1"/>
<reference evidence="2" key="1">
    <citation type="submission" date="2022-11" db="UniProtKB">
        <authorList>
            <consortium name="WormBaseParasite"/>
        </authorList>
    </citation>
    <scope>IDENTIFICATION</scope>
</reference>
<keyword evidence="1" id="KW-1185">Reference proteome</keyword>
<evidence type="ECO:0000313" key="2">
    <source>
        <dbReference type="WBParaSite" id="PSAMB.scaffold5615size11289.g26961.t1"/>
    </source>
</evidence>
<evidence type="ECO:0000313" key="1">
    <source>
        <dbReference type="Proteomes" id="UP000887566"/>
    </source>
</evidence>
<protein>
    <submittedName>
        <fullName evidence="2">Uncharacterized protein</fullName>
    </submittedName>
</protein>
<organism evidence="1 2">
    <name type="scientific">Plectus sambesii</name>
    <dbReference type="NCBI Taxonomy" id="2011161"/>
    <lineage>
        <taxon>Eukaryota</taxon>
        <taxon>Metazoa</taxon>
        <taxon>Ecdysozoa</taxon>
        <taxon>Nematoda</taxon>
        <taxon>Chromadorea</taxon>
        <taxon>Plectida</taxon>
        <taxon>Plectina</taxon>
        <taxon>Plectoidea</taxon>
        <taxon>Plectidae</taxon>
        <taxon>Plectus</taxon>
    </lineage>
</organism>
<dbReference type="WBParaSite" id="PSAMB.scaffold5615size11289.g26961.t1">
    <property type="protein sequence ID" value="PSAMB.scaffold5615size11289.g26961.t1"/>
    <property type="gene ID" value="PSAMB.scaffold5615size11289.g26961"/>
</dbReference>
<accession>A0A914WVZ1</accession>
<name>A0A914WVZ1_9BILA</name>
<proteinExistence type="predicted"/>
<dbReference type="Proteomes" id="UP000887566">
    <property type="component" value="Unplaced"/>
</dbReference>
<sequence>MNTSTGNEAAVNVFAAFSPTVHSRCTFEQTMAQVTLVRIDGEATLLDHIALLVNIVVDDANCLDTMLHALHMQSKLQLGRSNFARWLLLDVCDRPPLPLSALERRHGVGRLNAVTRIVTAFYLHELVDARVVHYSLNRLISGWLNPNTLRPTVGRRWRCGEAALECALNLLATTGWLIQSDEERRLRARVPHYFNVVLARVDAKLGGRHRLSAAVERVQTIRHHHS</sequence>